<sequence>MMTFSSAKTMSYSLKPPLSQAEEASLPEFEESEKRERGGLRRTRLVAAALVEAEGLVVEVALTAVVAFGGGAGGEGRAGGGLVGGSGGGLGGGSGGGLVDPIAEIRAAVAGLKGFPEVVGNPWGRRREEVSAGSRPRWNLQPRTLPVIEITAPEKPKTEIASPVAVTVRPVGSNPFGQARPREEALKEKGQDWKEIE</sequence>
<dbReference type="GO" id="GO:0003743">
    <property type="term" value="F:translation initiation factor activity"/>
    <property type="evidence" value="ECO:0007669"/>
    <property type="project" value="InterPro"/>
</dbReference>
<name>A0A8X8X3Y4_SALSN</name>
<dbReference type="PANTHER" id="PTHR32091">
    <property type="entry name" value="EUKARYOTIC TRANSLATION INITIATION FACTOR 4B"/>
    <property type="match status" value="1"/>
</dbReference>
<dbReference type="InterPro" id="IPR010433">
    <property type="entry name" value="EIF-4B_pln"/>
</dbReference>
<evidence type="ECO:0000256" key="1">
    <source>
        <dbReference type="SAM" id="MobiDB-lite"/>
    </source>
</evidence>
<gene>
    <name evidence="2" type="ORF">SASPL_132643</name>
</gene>
<protein>
    <submittedName>
        <fullName evidence="2">Uncharacterized protein</fullName>
    </submittedName>
</protein>
<evidence type="ECO:0000313" key="3">
    <source>
        <dbReference type="Proteomes" id="UP000298416"/>
    </source>
</evidence>
<keyword evidence="3" id="KW-1185">Reference proteome</keyword>
<reference evidence="2" key="2">
    <citation type="submission" date="2020-08" db="EMBL/GenBank/DDBJ databases">
        <title>Plant Genome Project.</title>
        <authorList>
            <person name="Zhang R.-G."/>
        </authorList>
    </citation>
    <scope>NUCLEOTIDE SEQUENCE</scope>
    <source>
        <strain evidence="2">Huo1</strain>
        <tissue evidence="2">Leaf</tissue>
    </source>
</reference>
<feature type="compositionally biased region" description="Basic and acidic residues" evidence="1">
    <location>
        <begin position="180"/>
        <end position="197"/>
    </location>
</feature>
<proteinExistence type="predicted"/>
<accession>A0A8X8X3Y4</accession>
<organism evidence="2">
    <name type="scientific">Salvia splendens</name>
    <name type="common">Scarlet sage</name>
    <dbReference type="NCBI Taxonomy" id="180675"/>
    <lineage>
        <taxon>Eukaryota</taxon>
        <taxon>Viridiplantae</taxon>
        <taxon>Streptophyta</taxon>
        <taxon>Embryophyta</taxon>
        <taxon>Tracheophyta</taxon>
        <taxon>Spermatophyta</taxon>
        <taxon>Magnoliopsida</taxon>
        <taxon>eudicotyledons</taxon>
        <taxon>Gunneridae</taxon>
        <taxon>Pentapetalae</taxon>
        <taxon>asterids</taxon>
        <taxon>lamiids</taxon>
        <taxon>Lamiales</taxon>
        <taxon>Lamiaceae</taxon>
        <taxon>Nepetoideae</taxon>
        <taxon>Mentheae</taxon>
        <taxon>Salviinae</taxon>
        <taxon>Salvia</taxon>
        <taxon>Salvia subgen. Calosphace</taxon>
        <taxon>core Calosphace</taxon>
    </lineage>
</organism>
<dbReference type="GO" id="GO:0003729">
    <property type="term" value="F:mRNA binding"/>
    <property type="evidence" value="ECO:0007669"/>
    <property type="project" value="TreeGrafter"/>
</dbReference>
<feature type="compositionally biased region" description="Polar residues" evidence="1">
    <location>
        <begin position="1"/>
        <end position="12"/>
    </location>
</feature>
<dbReference type="EMBL" id="PNBA02000012">
    <property type="protein sequence ID" value="KAG6405061.1"/>
    <property type="molecule type" value="Genomic_DNA"/>
</dbReference>
<evidence type="ECO:0000313" key="2">
    <source>
        <dbReference type="EMBL" id="KAG6405061.1"/>
    </source>
</evidence>
<dbReference type="PANTHER" id="PTHR32091:SF17">
    <property type="entry name" value="EUKARYOTIC TRANSLATION INITIATION FACTOR 4B3"/>
    <property type="match status" value="1"/>
</dbReference>
<dbReference type="AlphaFoldDB" id="A0A8X8X3Y4"/>
<feature type="region of interest" description="Disordered" evidence="1">
    <location>
        <begin position="1"/>
        <end position="38"/>
    </location>
</feature>
<comment type="caution">
    <text evidence="2">The sequence shown here is derived from an EMBL/GenBank/DDBJ whole genome shotgun (WGS) entry which is preliminary data.</text>
</comment>
<feature type="region of interest" description="Disordered" evidence="1">
    <location>
        <begin position="169"/>
        <end position="197"/>
    </location>
</feature>
<dbReference type="Proteomes" id="UP000298416">
    <property type="component" value="Unassembled WGS sequence"/>
</dbReference>
<reference evidence="2" key="1">
    <citation type="submission" date="2018-01" db="EMBL/GenBank/DDBJ databases">
        <authorList>
            <person name="Mao J.F."/>
        </authorList>
    </citation>
    <scope>NUCLEOTIDE SEQUENCE</scope>
    <source>
        <strain evidence="2">Huo1</strain>
        <tissue evidence="2">Leaf</tissue>
    </source>
</reference>
<dbReference type="Pfam" id="PF06273">
    <property type="entry name" value="eIF-4B"/>
    <property type="match status" value="1"/>
</dbReference>